<dbReference type="Gene3D" id="1.25.40.10">
    <property type="entry name" value="Tetratricopeptide repeat domain"/>
    <property type="match status" value="1"/>
</dbReference>
<keyword evidence="1" id="KW-0175">Coiled coil</keyword>
<dbReference type="EMBL" id="JBHMAA010000038">
    <property type="protein sequence ID" value="MFB9952845.1"/>
    <property type="molecule type" value="Genomic_DNA"/>
</dbReference>
<dbReference type="Pfam" id="PF13174">
    <property type="entry name" value="TPR_6"/>
    <property type="match status" value="1"/>
</dbReference>
<feature type="region of interest" description="Disordered" evidence="2">
    <location>
        <begin position="98"/>
        <end position="214"/>
    </location>
</feature>
<dbReference type="HAMAP" id="MF_02066">
    <property type="entry name" value="CpoB"/>
    <property type="match status" value="1"/>
</dbReference>
<dbReference type="InterPro" id="IPR011990">
    <property type="entry name" value="TPR-like_helical_dom_sf"/>
</dbReference>
<keyword evidence="1" id="KW-0732">Signal</keyword>
<proteinExistence type="inferred from homology"/>
<feature type="coiled-coil region" evidence="1">
    <location>
        <begin position="56"/>
        <end position="90"/>
    </location>
</feature>
<keyword evidence="4" id="KW-1185">Reference proteome</keyword>
<keyword evidence="1" id="KW-0132">Cell division</keyword>
<gene>
    <name evidence="3" type="primary">ybgF</name>
    <name evidence="1" type="synonym">cpoB</name>
    <name evidence="3" type="ORF">ACFFP0_28705</name>
</gene>
<feature type="compositionally biased region" description="Basic and acidic residues" evidence="2">
    <location>
        <begin position="98"/>
        <end position="110"/>
    </location>
</feature>
<keyword evidence="1" id="KW-0574">Periplasm</keyword>
<dbReference type="InterPro" id="IPR034706">
    <property type="entry name" value="CpoB"/>
</dbReference>
<evidence type="ECO:0000256" key="2">
    <source>
        <dbReference type="SAM" id="MobiDB-lite"/>
    </source>
</evidence>
<comment type="function">
    <text evidence="1">Mediates coordination of peptidoglycan synthesis and outer membrane constriction during cell division.</text>
</comment>
<comment type="similarity">
    <text evidence="1">Belongs to the CpoB family.</text>
</comment>
<dbReference type="Gene3D" id="1.20.5.110">
    <property type="match status" value="1"/>
</dbReference>
<evidence type="ECO:0000313" key="4">
    <source>
        <dbReference type="Proteomes" id="UP001589692"/>
    </source>
</evidence>
<feature type="chain" id="PRO_5044929846" description="Cell division coordinator CpoB" evidence="1">
    <location>
        <begin position="22"/>
        <end position="343"/>
    </location>
</feature>
<accession>A0ABV6AQE4</accession>
<feature type="compositionally biased region" description="Low complexity" evidence="2">
    <location>
        <begin position="113"/>
        <end position="132"/>
    </location>
</feature>
<keyword evidence="1" id="KW-0131">Cell cycle</keyword>
<sequence length="343" mass="36790" precursor="true">MKKLVLAAMLGLMATSAPAGAFSLPKLFQGNQTAAQQPSASQRPVILVQNADAVRIQQLQEEVRQLNGRIEEMSYQLLQMQEQLRKAQEDNEFRFQDLEKKKRTEIDDAAGKPAVASNRAPASSAASPTQPSDDIARIIESPSGGDAGQGQAAGRNAPPPTTLGSIDFDQSGNPRGATRNDRANNAAGLPGVSVPQTPGKSAAPTRTDPQQTASLGSENDAYQVAYNHVLAGDYPLAEKEFASYIQAYPKGARIADANFWLGEAQYSQEKYSDAAKTFLNAHQAYGKSPKAPEMLLKLGMSLAALDNTETACATLREVTKRYPSAPKAVLSKVGSEQKRLRCE</sequence>
<dbReference type="SUPFAM" id="SSF48452">
    <property type="entry name" value="TPR-like"/>
    <property type="match status" value="1"/>
</dbReference>
<feature type="signal peptide" evidence="1">
    <location>
        <begin position="1"/>
        <end position="21"/>
    </location>
</feature>
<name>A0ABV6AQE4_9HYPH</name>
<protein>
    <recommendedName>
        <fullName evidence="1">Cell division coordinator CpoB</fullName>
    </recommendedName>
</protein>
<comment type="subcellular location">
    <subcellularLocation>
        <location evidence="1">Periplasm</location>
    </subcellularLocation>
</comment>
<dbReference type="InterPro" id="IPR019734">
    <property type="entry name" value="TPR_rpt"/>
</dbReference>
<feature type="compositionally biased region" description="Polar residues" evidence="2">
    <location>
        <begin position="162"/>
        <end position="173"/>
    </location>
</feature>
<dbReference type="NCBIfam" id="TIGR02795">
    <property type="entry name" value="tol_pal_ybgF"/>
    <property type="match status" value="1"/>
</dbReference>
<comment type="caution">
    <text evidence="3">The sequence shown here is derived from an EMBL/GenBank/DDBJ whole genome shotgun (WGS) entry which is preliminary data.</text>
</comment>
<dbReference type="InterPro" id="IPR014162">
    <property type="entry name" value="CpoB_C"/>
</dbReference>
<reference evidence="3 4" key="1">
    <citation type="submission" date="2024-09" db="EMBL/GenBank/DDBJ databases">
        <authorList>
            <person name="Sun Q."/>
            <person name="Mori K."/>
        </authorList>
    </citation>
    <scope>NUCLEOTIDE SEQUENCE [LARGE SCALE GENOMIC DNA]</scope>
    <source>
        <strain evidence="3 4">TBRC 4938</strain>
    </source>
</reference>
<dbReference type="Pfam" id="PF13432">
    <property type="entry name" value="TPR_16"/>
    <property type="match status" value="1"/>
</dbReference>
<organism evidence="3 4">
    <name type="scientific">Rhizobium puerariae</name>
    <dbReference type="NCBI Taxonomy" id="1585791"/>
    <lineage>
        <taxon>Bacteria</taxon>
        <taxon>Pseudomonadati</taxon>
        <taxon>Pseudomonadota</taxon>
        <taxon>Alphaproteobacteria</taxon>
        <taxon>Hyphomicrobiales</taxon>
        <taxon>Rhizobiaceae</taxon>
        <taxon>Rhizobium/Agrobacterium group</taxon>
        <taxon>Rhizobium</taxon>
    </lineage>
</organism>
<evidence type="ECO:0000256" key="1">
    <source>
        <dbReference type="HAMAP-Rule" id="MF_02066"/>
    </source>
</evidence>
<dbReference type="RefSeq" id="WP_377265643.1">
    <property type="nucleotide sequence ID" value="NZ_JBHMAA010000038.1"/>
</dbReference>
<evidence type="ECO:0000313" key="3">
    <source>
        <dbReference type="EMBL" id="MFB9952845.1"/>
    </source>
</evidence>
<dbReference type="Proteomes" id="UP001589692">
    <property type="component" value="Unassembled WGS sequence"/>
</dbReference>